<evidence type="ECO:0000313" key="2">
    <source>
        <dbReference type="Proteomes" id="UP001212123"/>
    </source>
</evidence>
<proteinExistence type="predicted"/>
<comment type="caution">
    <text evidence="1">The sequence shown here is derived from an EMBL/GenBank/DDBJ whole genome shotgun (WGS) entry which is preliminary data.</text>
</comment>
<gene>
    <name evidence="1" type="ORF">PN492_06920</name>
</gene>
<reference evidence="1 2" key="1">
    <citation type="submission" date="2023-01" db="EMBL/GenBank/DDBJ databases">
        <title>Genomes from the Australian National Cyanobacteria Reference Collection.</title>
        <authorList>
            <person name="Willis A."/>
            <person name="Lee E.M.F."/>
        </authorList>
    </citation>
    <scope>NUCLEOTIDE SEQUENCE [LARGE SCALE GENOMIC DNA]</scope>
    <source>
        <strain evidence="1 2">CS-537/01</strain>
    </source>
</reference>
<dbReference type="RefSeq" id="WP_028082473.1">
    <property type="nucleotide sequence ID" value="NZ_JAQMTU010000038.1"/>
</dbReference>
<dbReference type="Proteomes" id="UP001212123">
    <property type="component" value="Unassembled WGS sequence"/>
</dbReference>
<accession>A0ABT5A3J7</accession>
<evidence type="ECO:0000313" key="1">
    <source>
        <dbReference type="EMBL" id="MDB9486278.1"/>
    </source>
</evidence>
<name>A0ABT5A3J7_9CYAN</name>
<sequence>MNILWLEPLKNSLNGLKVSVEKEIFLDTLKNTMWSEESGKQPPTLNPEEIIQYLLQLGIIDRRYDKRVNMYGFGVKRPKR</sequence>
<keyword evidence="2" id="KW-1185">Reference proteome</keyword>
<dbReference type="EMBL" id="JAQMTU010000038">
    <property type="protein sequence ID" value="MDB9486278.1"/>
    <property type="molecule type" value="Genomic_DNA"/>
</dbReference>
<protein>
    <submittedName>
        <fullName evidence="1">Uncharacterized protein</fullName>
    </submittedName>
</protein>
<organism evidence="1 2">
    <name type="scientific">Dolichospermum circinale CS-537/01</name>
    <dbReference type="NCBI Taxonomy" id="3021739"/>
    <lineage>
        <taxon>Bacteria</taxon>
        <taxon>Bacillati</taxon>
        <taxon>Cyanobacteriota</taxon>
        <taxon>Cyanophyceae</taxon>
        <taxon>Nostocales</taxon>
        <taxon>Aphanizomenonaceae</taxon>
        <taxon>Dolichospermum</taxon>
        <taxon>Dolichospermum circinale</taxon>
    </lineage>
</organism>